<dbReference type="RefSeq" id="WP_096410138.1">
    <property type="nucleotide sequence ID" value="NZ_AP017372.2"/>
</dbReference>
<feature type="region of interest" description="Disordered" evidence="2">
    <location>
        <begin position="436"/>
        <end position="493"/>
    </location>
</feature>
<dbReference type="InterPro" id="IPR052563">
    <property type="entry name" value="FliK"/>
</dbReference>
<dbReference type="Pfam" id="PF02120">
    <property type="entry name" value="Flg_hook"/>
    <property type="match status" value="1"/>
</dbReference>
<evidence type="ECO:0000259" key="3">
    <source>
        <dbReference type="Pfam" id="PF02120"/>
    </source>
</evidence>
<evidence type="ECO:0000256" key="2">
    <source>
        <dbReference type="SAM" id="MobiDB-lite"/>
    </source>
</evidence>
<keyword evidence="4" id="KW-0969">Cilium</keyword>
<feature type="domain" description="Flagellar hook-length control protein-like C-terminal" evidence="3">
    <location>
        <begin position="368"/>
        <end position="451"/>
    </location>
</feature>
<organism evidence="4 5">
    <name type="scientific">Halorhodospira halochloris</name>
    <name type="common">Ectothiorhodospira halochloris</name>
    <dbReference type="NCBI Taxonomy" id="1052"/>
    <lineage>
        <taxon>Bacteria</taxon>
        <taxon>Pseudomonadati</taxon>
        <taxon>Pseudomonadota</taxon>
        <taxon>Gammaproteobacteria</taxon>
        <taxon>Chromatiales</taxon>
        <taxon>Ectothiorhodospiraceae</taxon>
        <taxon>Halorhodospira</taxon>
    </lineage>
</organism>
<dbReference type="CDD" id="cd17470">
    <property type="entry name" value="T3SS_Flik_C"/>
    <property type="match status" value="1"/>
</dbReference>
<name>A0A0X8XBY6_HALHR</name>
<sequence length="493" mass="51629">MMPMELAALDLDMLGKKGAKPAKQGDAEGKLFADALFDGSALKDMGVSKEQFAALIDHAKTGKGLPHDGNKVQGELKDLFSQLVSQLGGSDSFDTDQIGKLKLLQQHGWEIFTETKSAEGDGEGKTFSADTLLLKEGAEGLGRGLVLSGKGDHAEQLQALKAEREELLQELAELKEQGLDGEDLWAALEERVAELKEAGKLEHLEVEIVSDADRLKEISGRWQADPMSSGGTGFSSMGGIGFGGEGAERFGERSIAQNSQGEQIVRELRAGGALSASAAASGDDPAGQNANSGGSSSGGERQASMEALLQAAEGGSRRGEEASMGRADFGSMFAAAQGLEASARSSGGVQLNVPQQVGQNGFTPAVGERIDWMVKEGVKEARLQLNPPGMGPLDVKVTVGEERTTVNIIAHNAATREALQEDMQRLRQMLAEQGNEEVEVNISSGGEEGQQDEAELLADASEVGVDSVGEGDDGETPAQEGSARGLGLVDHFA</sequence>
<dbReference type="Gene3D" id="3.30.750.140">
    <property type="match status" value="1"/>
</dbReference>
<dbReference type="PANTHER" id="PTHR37533:SF2">
    <property type="entry name" value="FLAGELLAR HOOK-LENGTH CONTROL PROTEIN"/>
    <property type="match status" value="1"/>
</dbReference>
<dbReference type="Proteomes" id="UP000218890">
    <property type="component" value="Chromosome"/>
</dbReference>
<keyword evidence="1" id="KW-0175">Coiled coil</keyword>
<feature type="region of interest" description="Disordered" evidence="2">
    <location>
        <begin position="275"/>
        <end position="303"/>
    </location>
</feature>
<dbReference type="InterPro" id="IPR038610">
    <property type="entry name" value="FliK-like_C_sf"/>
</dbReference>
<evidence type="ECO:0000313" key="4">
    <source>
        <dbReference type="EMBL" id="BAU58848.1"/>
    </source>
</evidence>
<proteinExistence type="predicted"/>
<keyword evidence="4" id="KW-0966">Cell projection</keyword>
<reference evidence="4" key="1">
    <citation type="submission" date="2016-02" db="EMBL/GenBank/DDBJ databases">
        <title>Halorhodospira halochloris DSM-1059 complete genome, version 2.</title>
        <authorList>
            <person name="Tsukatani Y."/>
        </authorList>
    </citation>
    <scope>NUCLEOTIDE SEQUENCE</scope>
    <source>
        <strain evidence="4">DSM 1059</strain>
    </source>
</reference>
<evidence type="ECO:0000256" key="1">
    <source>
        <dbReference type="SAM" id="Coils"/>
    </source>
</evidence>
<accession>A0A0X8XBY6</accession>
<gene>
    <name evidence="4" type="ORF">HH1059_21380</name>
</gene>
<dbReference type="KEGG" id="hhk:HH1059_21380"/>
<keyword evidence="5" id="KW-1185">Reference proteome</keyword>
<dbReference type="PANTHER" id="PTHR37533">
    <property type="entry name" value="FLAGELLAR HOOK-LENGTH CONTROL PROTEIN"/>
    <property type="match status" value="1"/>
</dbReference>
<evidence type="ECO:0000313" key="5">
    <source>
        <dbReference type="Proteomes" id="UP000218890"/>
    </source>
</evidence>
<dbReference type="EMBL" id="AP017372">
    <property type="protein sequence ID" value="BAU58848.1"/>
    <property type="molecule type" value="Genomic_DNA"/>
</dbReference>
<dbReference type="InterPro" id="IPR021136">
    <property type="entry name" value="Flagellar_hook_control-like_C"/>
</dbReference>
<keyword evidence="4" id="KW-0282">Flagellum</keyword>
<dbReference type="OrthoDB" id="1792985at2"/>
<dbReference type="AlphaFoldDB" id="A0A0X8XBY6"/>
<protein>
    <submittedName>
        <fullName evidence="4">Flagellar hook-length control protein FliK</fullName>
    </submittedName>
</protein>
<feature type="coiled-coil region" evidence="1">
    <location>
        <begin position="150"/>
        <end position="177"/>
    </location>
</feature>